<dbReference type="Proteomes" id="UP001139028">
    <property type="component" value="Unassembled WGS sequence"/>
</dbReference>
<dbReference type="RefSeq" id="WP_252467466.1">
    <property type="nucleotide sequence ID" value="NZ_JALBWM010000048.1"/>
</dbReference>
<sequence length="476" mass="52797">MHTIEKIGGTSMTDYESVRDNIIKGDSKGLYNRVFVVSAYGGITDLLLEHKKSGQPGIYGLFSSSIEDDSWLERFDGLRTKLRQINNRLFGESDLVKEANLFLDERLEGAKKCLRDLQSLCQHGHFCLDAHLGTVREMLASIGEAHSAWNTSKLLQRDGVNACFVDLTGWRTSKHIPLDERIRDAFANIDLSRQLPIVTGYAHSDKGLLISFDRGYSEMTFSRLAVLTGAKEAVIHKEFHLSSADPRLVGADNAVPIGRTNYDVADQLANLGMEAIHPKAAKGLRQMNIPLRVKNTFEPEHAGTLITGDYISDSPCVEIIAGCKGVYALELFDQDMAGSIHDYDREVLSVIKRFKAHIISKDTNANTLTHFLSTNLKTIKRIQASIEKCFPEAELNQRKVAIVSAIGSDMQIPGVLAKAVQSISNNDIRVLAMHQSMRHVDMQFVVNEPDYDAAVRTLHEALVEIHDHGTAICLAS</sequence>
<protein>
    <recommendedName>
        <fullName evidence="2">aspartate kinase</fullName>
        <ecNumber evidence="2">2.7.2.4</ecNumber>
    </recommendedName>
</protein>
<feature type="domain" description="Aspartate/glutamate/uridylate kinase" evidence="8">
    <location>
        <begin position="3"/>
        <end position="295"/>
    </location>
</feature>
<dbReference type="Gene3D" id="3.30.2130.10">
    <property type="entry name" value="VC0802-like"/>
    <property type="match status" value="1"/>
</dbReference>
<dbReference type="Pfam" id="PF00696">
    <property type="entry name" value="AA_kinase"/>
    <property type="match status" value="1"/>
</dbReference>
<evidence type="ECO:0000313" key="10">
    <source>
        <dbReference type="EMBL" id="MCO1335073.1"/>
    </source>
</evidence>
<evidence type="ECO:0000256" key="5">
    <source>
        <dbReference type="ARBA" id="ARBA00022777"/>
    </source>
</evidence>
<keyword evidence="5 10" id="KW-0418">Kinase</keyword>
<gene>
    <name evidence="10" type="ORF">MO867_12085</name>
</gene>
<keyword evidence="3 10" id="KW-0808">Transferase</keyword>
<dbReference type="SUPFAM" id="SSF55021">
    <property type="entry name" value="ACT-like"/>
    <property type="match status" value="1"/>
</dbReference>
<dbReference type="GO" id="GO:0009090">
    <property type="term" value="P:homoserine biosynthetic process"/>
    <property type="evidence" value="ECO:0007669"/>
    <property type="project" value="TreeGrafter"/>
</dbReference>
<evidence type="ECO:0000256" key="4">
    <source>
        <dbReference type="ARBA" id="ARBA00022741"/>
    </source>
</evidence>
<feature type="domain" description="Aspartokinase ACT" evidence="9">
    <location>
        <begin position="403"/>
        <end position="462"/>
    </location>
</feature>
<comment type="similarity">
    <text evidence="1">Belongs to the aspartokinase family.</text>
</comment>
<evidence type="ECO:0000256" key="2">
    <source>
        <dbReference type="ARBA" id="ARBA00013059"/>
    </source>
</evidence>
<dbReference type="InterPro" id="IPR036393">
    <property type="entry name" value="AceGlu_kinase-like_sf"/>
</dbReference>
<dbReference type="InterPro" id="IPR001048">
    <property type="entry name" value="Asp/Glu/Uridylate_kinase"/>
</dbReference>
<dbReference type="GO" id="GO:0004072">
    <property type="term" value="F:aspartate kinase activity"/>
    <property type="evidence" value="ECO:0007669"/>
    <property type="project" value="UniProtKB-EC"/>
</dbReference>
<reference evidence="10" key="1">
    <citation type="journal article" date="2022" name="Arch. Microbiol.">
        <title>Microbulbifer okhotskensis sp. nov., isolated from a deep bottom sediment of the Okhotsk Sea.</title>
        <authorList>
            <person name="Romanenko L."/>
            <person name="Kurilenko V."/>
            <person name="Otstavnykh N."/>
            <person name="Velansky P."/>
            <person name="Isaeva M."/>
            <person name="Mikhailov V."/>
        </authorList>
    </citation>
    <scope>NUCLEOTIDE SEQUENCE</scope>
    <source>
        <strain evidence="10">OS29</strain>
    </source>
</reference>
<keyword evidence="11" id="KW-1185">Reference proteome</keyword>
<keyword evidence="6" id="KW-0067">ATP-binding</keyword>
<comment type="caution">
    <text evidence="10">The sequence shown here is derived from an EMBL/GenBank/DDBJ whole genome shotgun (WGS) entry which is preliminary data.</text>
</comment>
<dbReference type="PANTHER" id="PTHR21499:SF3">
    <property type="entry name" value="ASPARTOKINASE"/>
    <property type="match status" value="1"/>
</dbReference>
<accession>A0A9X2ET38</accession>
<dbReference type="Pfam" id="PF22468">
    <property type="entry name" value="ACT_9"/>
    <property type="match status" value="1"/>
</dbReference>
<keyword evidence="4" id="KW-0547">Nucleotide-binding</keyword>
<dbReference type="AlphaFoldDB" id="A0A9X2ET38"/>
<dbReference type="PANTHER" id="PTHR21499">
    <property type="entry name" value="ASPARTATE KINASE"/>
    <property type="match status" value="1"/>
</dbReference>
<proteinExistence type="inferred from homology"/>
<dbReference type="NCBIfam" id="NF006614">
    <property type="entry name" value="PRK09181.1"/>
    <property type="match status" value="1"/>
</dbReference>
<dbReference type="GO" id="GO:0005524">
    <property type="term" value="F:ATP binding"/>
    <property type="evidence" value="ECO:0007669"/>
    <property type="project" value="UniProtKB-KW"/>
</dbReference>
<dbReference type="InterPro" id="IPR054352">
    <property type="entry name" value="ACT_Aspartokinase"/>
</dbReference>
<organism evidence="10 11">
    <name type="scientific">Microbulbifer okhotskensis</name>
    <dbReference type="NCBI Taxonomy" id="2926617"/>
    <lineage>
        <taxon>Bacteria</taxon>
        <taxon>Pseudomonadati</taxon>
        <taxon>Pseudomonadota</taxon>
        <taxon>Gammaproteobacteria</taxon>
        <taxon>Cellvibrionales</taxon>
        <taxon>Microbulbiferaceae</taxon>
        <taxon>Microbulbifer</taxon>
    </lineage>
</organism>
<dbReference type="InterPro" id="IPR045865">
    <property type="entry name" value="ACT-like_dom_sf"/>
</dbReference>
<dbReference type="CDD" id="cd04915">
    <property type="entry name" value="ACT_AK-Ectoine_2"/>
    <property type="match status" value="1"/>
</dbReference>
<evidence type="ECO:0000256" key="1">
    <source>
        <dbReference type="ARBA" id="ARBA00010122"/>
    </source>
</evidence>
<evidence type="ECO:0000256" key="6">
    <source>
        <dbReference type="ARBA" id="ARBA00022840"/>
    </source>
</evidence>
<name>A0A9X2ET38_9GAMM</name>
<evidence type="ECO:0000256" key="3">
    <source>
        <dbReference type="ARBA" id="ARBA00022679"/>
    </source>
</evidence>
<dbReference type="Gene3D" id="3.40.1160.10">
    <property type="entry name" value="Acetylglutamate kinase-like"/>
    <property type="match status" value="1"/>
</dbReference>
<evidence type="ECO:0000256" key="7">
    <source>
        <dbReference type="ARBA" id="ARBA00047872"/>
    </source>
</evidence>
<evidence type="ECO:0000259" key="9">
    <source>
        <dbReference type="Pfam" id="PF22468"/>
    </source>
</evidence>
<dbReference type="GO" id="GO:0009089">
    <property type="term" value="P:lysine biosynthetic process via diaminopimelate"/>
    <property type="evidence" value="ECO:0007669"/>
    <property type="project" value="TreeGrafter"/>
</dbReference>
<dbReference type="InterPro" id="IPR041748">
    <property type="entry name" value="AK-Ectoine"/>
</dbReference>
<dbReference type="GO" id="GO:0005829">
    <property type="term" value="C:cytosol"/>
    <property type="evidence" value="ECO:0007669"/>
    <property type="project" value="TreeGrafter"/>
</dbReference>
<dbReference type="SUPFAM" id="SSF53633">
    <property type="entry name" value="Carbamate kinase-like"/>
    <property type="match status" value="1"/>
</dbReference>
<evidence type="ECO:0000313" key="11">
    <source>
        <dbReference type="Proteomes" id="UP001139028"/>
    </source>
</evidence>
<dbReference type="CDD" id="cd04910">
    <property type="entry name" value="ACT_AK-Ectoine_1"/>
    <property type="match status" value="1"/>
</dbReference>
<dbReference type="EMBL" id="JALBWM010000048">
    <property type="protein sequence ID" value="MCO1335073.1"/>
    <property type="molecule type" value="Genomic_DNA"/>
</dbReference>
<dbReference type="EC" id="2.7.2.4" evidence="2"/>
<evidence type="ECO:0000259" key="8">
    <source>
        <dbReference type="Pfam" id="PF00696"/>
    </source>
</evidence>
<dbReference type="CDD" id="cd04248">
    <property type="entry name" value="AAK_AK-Ectoine"/>
    <property type="match status" value="1"/>
</dbReference>
<comment type="catalytic activity">
    <reaction evidence="7">
        <text>L-aspartate + ATP = 4-phospho-L-aspartate + ADP</text>
        <dbReference type="Rhea" id="RHEA:23776"/>
        <dbReference type="ChEBI" id="CHEBI:29991"/>
        <dbReference type="ChEBI" id="CHEBI:30616"/>
        <dbReference type="ChEBI" id="CHEBI:57535"/>
        <dbReference type="ChEBI" id="CHEBI:456216"/>
        <dbReference type="EC" id="2.7.2.4"/>
    </reaction>
</comment>